<dbReference type="InterPro" id="IPR046357">
    <property type="entry name" value="PPIase_dom_sf"/>
</dbReference>
<dbReference type="GO" id="GO:0003755">
    <property type="term" value="F:peptidyl-prolyl cis-trans isomerase activity"/>
    <property type="evidence" value="ECO:0007669"/>
    <property type="project" value="UniProtKB-KW"/>
</dbReference>
<evidence type="ECO:0000313" key="9">
    <source>
        <dbReference type="EMBL" id="GLI35189.1"/>
    </source>
</evidence>
<reference evidence="9" key="1">
    <citation type="submission" date="2022-12" db="EMBL/GenBank/DDBJ databases">
        <title>Reference genome sequencing for broad-spectrum identification of bacterial and archaeal isolates by mass spectrometry.</title>
        <authorList>
            <person name="Sekiguchi Y."/>
            <person name="Tourlousse D.M."/>
        </authorList>
    </citation>
    <scope>NUCLEOTIDE SEQUENCE</scope>
    <source>
        <strain evidence="9">ASRB1</strain>
    </source>
</reference>
<evidence type="ECO:0000256" key="1">
    <source>
        <dbReference type="ARBA" id="ARBA00000971"/>
    </source>
</evidence>
<keyword evidence="10" id="KW-1185">Reference proteome</keyword>
<dbReference type="EC" id="5.2.1.8" evidence="4"/>
<evidence type="ECO:0000256" key="8">
    <source>
        <dbReference type="ARBA" id="ARBA00023235"/>
    </source>
</evidence>
<sequence>MSQVKEHMMVTIEFSIRTTSPHGEVAELPPQTSRFVFGIDAQYPSVESALQNKKCGDRIHVYVPPEELYGHHDPSLVRELPRKDYKQTRLAEGKMYREMKKMTLVQFLVKELRDDVIVADFNDPRAGTSAEFDILIKDIRGASPEELRPSCARGPEIMAE</sequence>
<comment type="caution">
    <text evidence="9">The sequence shown here is derived from an EMBL/GenBank/DDBJ whole genome shotgun (WGS) entry which is preliminary data.</text>
</comment>
<evidence type="ECO:0000256" key="3">
    <source>
        <dbReference type="ARBA" id="ARBA00006577"/>
    </source>
</evidence>
<dbReference type="RefSeq" id="WP_281794804.1">
    <property type="nucleotide sequence ID" value="NZ_BSDR01000001.1"/>
</dbReference>
<evidence type="ECO:0000256" key="5">
    <source>
        <dbReference type="ARBA" id="ARBA00022490"/>
    </source>
</evidence>
<keyword evidence="7" id="KW-0143">Chaperone</keyword>
<keyword evidence="8" id="KW-0413">Isomerase</keyword>
<dbReference type="Gene3D" id="2.40.10.330">
    <property type="match status" value="1"/>
</dbReference>
<comment type="catalytic activity">
    <reaction evidence="1">
        <text>[protein]-peptidylproline (omega=180) = [protein]-peptidylproline (omega=0)</text>
        <dbReference type="Rhea" id="RHEA:16237"/>
        <dbReference type="Rhea" id="RHEA-COMP:10747"/>
        <dbReference type="Rhea" id="RHEA-COMP:10748"/>
        <dbReference type="ChEBI" id="CHEBI:83833"/>
        <dbReference type="ChEBI" id="CHEBI:83834"/>
        <dbReference type="EC" id="5.2.1.8"/>
    </reaction>
</comment>
<comment type="subcellular location">
    <subcellularLocation>
        <location evidence="2">Cytoplasm</location>
    </subcellularLocation>
</comment>
<comment type="similarity">
    <text evidence="3">Belongs to the FKBP-type PPIase family.</text>
</comment>
<dbReference type="PANTHER" id="PTHR47861:SF3">
    <property type="entry name" value="FKBP-TYPE PEPTIDYL-PROLYL CIS-TRANS ISOMERASE SLYD"/>
    <property type="match status" value="1"/>
</dbReference>
<dbReference type="SUPFAM" id="SSF54534">
    <property type="entry name" value="FKBP-like"/>
    <property type="match status" value="1"/>
</dbReference>
<proteinExistence type="inferred from homology"/>
<dbReference type="Gene3D" id="3.10.50.40">
    <property type="match status" value="1"/>
</dbReference>
<dbReference type="AlphaFoldDB" id="A0A9W6L903"/>
<name>A0A9W6L903_9BACT</name>
<dbReference type="GO" id="GO:0005737">
    <property type="term" value="C:cytoplasm"/>
    <property type="evidence" value="ECO:0007669"/>
    <property type="project" value="UniProtKB-SubCell"/>
</dbReference>
<organism evidence="9 10">
    <name type="scientific">Desulforhabdus amnigena</name>
    <dbReference type="NCBI Taxonomy" id="40218"/>
    <lineage>
        <taxon>Bacteria</taxon>
        <taxon>Pseudomonadati</taxon>
        <taxon>Thermodesulfobacteriota</taxon>
        <taxon>Syntrophobacteria</taxon>
        <taxon>Syntrophobacterales</taxon>
        <taxon>Syntrophobacteraceae</taxon>
        <taxon>Desulforhabdus</taxon>
    </lineage>
</organism>
<evidence type="ECO:0000256" key="4">
    <source>
        <dbReference type="ARBA" id="ARBA00013194"/>
    </source>
</evidence>
<dbReference type="Proteomes" id="UP001144372">
    <property type="component" value="Unassembled WGS sequence"/>
</dbReference>
<evidence type="ECO:0000256" key="2">
    <source>
        <dbReference type="ARBA" id="ARBA00004496"/>
    </source>
</evidence>
<evidence type="ECO:0000313" key="10">
    <source>
        <dbReference type="Proteomes" id="UP001144372"/>
    </source>
</evidence>
<protein>
    <recommendedName>
        <fullName evidence="4">peptidylprolyl isomerase</fullName>
        <ecNumber evidence="4">5.2.1.8</ecNumber>
    </recommendedName>
</protein>
<dbReference type="PANTHER" id="PTHR47861">
    <property type="entry name" value="FKBP-TYPE PEPTIDYL-PROLYL CIS-TRANS ISOMERASE SLYD"/>
    <property type="match status" value="1"/>
</dbReference>
<evidence type="ECO:0000256" key="7">
    <source>
        <dbReference type="ARBA" id="ARBA00023186"/>
    </source>
</evidence>
<dbReference type="EMBL" id="BSDR01000001">
    <property type="protein sequence ID" value="GLI35189.1"/>
    <property type="molecule type" value="Genomic_DNA"/>
</dbReference>
<accession>A0A9W6L903</accession>
<keyword evidence="5" id="KW-0963">Cytoplasm</keyword>
<dbReference type="InterPro" id="IPR048261">
    <property type="entry name" value="SlpA/SlyD-like_ins_sf"/>
</dbReference>
<evidence type="ECO:0000256" key="6">
    <source>
        <dbReference type="ARBA" id="ARBA00023110"/>
    </source>
</evidence>
<gene>
    <name evidence="9" type="ORF">DAMNIGENAA_26220</name>
</gene>
<keyword evidence="6" id="KW-0697">Rotamase</keyword>